<keyword evidence="1" id="KW-1133">Transmembrane helix</keyword>
<name>A0A8X6YMK7_9ARAC</name>
<gene>
    <name evidence="2" type="ORF">TNIN_31121</name>
</gene>
<evidence type="ECO:0000256" key="1">
    <source>
        <dbReference type="SAM" id="Phobius"/>
    </source>
</evidence>
<evidence type="ECO:0000313" key="2">
    <source>
        <dbReference type="EMBL" id="GFY73605.1"/>
    </source>
</evidence>
<keyword evidence="1" id="KW-0472">Membrane</keyword>
<dbReference type="AlphaFoldDB" id="A0A8X6YMK7"/>
<organism evidence="2 3">
    <name type="scientific">Trichonephila inaurata madagascariensis</name>
    <dbReference type="NCBI Taxonomy" id="2747483"/>
    <lineage>
        <taxon>Eukaryota</taxon>
        <taxon>Metazoa</taxon>
        <taxon>Ecdysozoa</taxon>
        <taxon>Arthropoda</taxon>
        <taxon>Chelicerata</taxon>
        <taxon>Arachnida</taxon>
        <taxon>Araneae</taxon>
        <taxon>Araneomorphae</taxon>
        <taxon>Entelegynae</taxon>
        <taxon>Araneoidea</taxon>
        <taxon>Nephilidae</taxon>
        <taxon>Trichonephila</taxon>
        <taxon>Trichonephila inaurata</taxon>
    </lineage>
</organism>
<keyword evidence="3" id="KW-1185">Reference proteome</keyword>
<reference evidence="2" key="1">
    <citation type="submission" date="2020-08" db="EMBL/GenBank/DDBJ databases">
        <title>Multicomponent nature underlies the extraordinary mechanical properties of spider dragline silk.</title>
        <authorList>
            <person name="Kono N."/>
            <person name="Nakamura H."/>
            <person name="Mori M."/>
            <person name="Yoshida Y."/>
            <person name="Ohtoshi R."/>
            <person name="Malay A.D."/>
            <person name="Moran D.A.P."/>
            <person name="Tomita M."/>
            <person name="Numata K."/>
            <person name="Arakawa K."/>
        </authorList>
    </citation>
    <scope>NUCLEOTIDE SEQUENCE</scope>
</reference>
<accession>A0A8X6YMK7</accession>
<dbReference type="EMBL" id="BMAV01020234">
    <property type="protein sequence ID" value="GFY73605.1"/>
    <property type="molecule type" value="Genomic_DNA"/>
</dbReference>
<keyword evidence="1" id="KW-0812">Transmembrane</keyword>
<proteinExistence type="predicted"/>
<protein>
    <submittedName>
        <fullName evidence="2">Uncharacterized protein</fullName>
    </submittedName>
</protein>
<feature type="transmembrane region" description="Helical" evidence="1">
    <location>
        <begin position="6"/>
        <end position="30"/>
    </location>
</feature>
<comment type="caution">
    <text evidence="2">The sequence shown here is derived from an EMBL/GenBank/DDBJ whole genome shotgun (WGS) entry which is preliminary data.</text>
</comment>
<sequence length="106" mass="12347">MAMELSIAISILYINTSLYLHSVLCFSILVSYPEGQFHYRIVREPLLIRLTTTVVGPALNEPDNALLKRDDQNIKELKRFKDGIEKYYVHDFLGCFERERLPCIIN</sequence>
<dbReference type="Proteomes" id="UP000886998">
    <property type="component" value="Unassembled WGS sequence"/>
</dbReference>
<evidence type="ECO:0000313" key="3">
    <source>
        <dbReference type="Proteomes" id="UP000886998"/>
    </source>
</evidence>